<feature type="compositionally biased region" description="Polar residues" evidence="1">
    <location>
        <begin position="63"/>
        <end position="73"/>
    </location>
</feature>
<sequence>MDPKTKKFYTSRYVEFFEKKEVEAPPPDSPDVDPSPVVKTEADVPTNDESDDGDDGDDDRTMTHGNISTYAQV</sequence>
<protein>
    <submittedName>
        <fullName evidence="2">Uncharacterized protein</fullName>
    </submittedName>
</protein>
<comment type="caution">
    <text evidence="2">The sequence shown here is derived from an EMBL/GenBank/DDBJ whole genome shotgun (WGS) entry which is preliminary data.</text>
</comment>
<evidence type="ECO:0000313" key="2">
    <source>
        <dbReference type="EMBL" id="KAH9302403.1"/>
    </source>
</evidence>
<organism evidence="2 3">
    <name type="scientific">Taxus chinensis</name>
    <name type="common">Chinese yew</name>
    <name type="synonym">Taxus wallichiana var. chinensis</name>
    <dbReference type="NCBI Taxonomy" id="29808"/>
    <lineage>
        <taxon>Eukaryota</taxon>
        <taxon>Viridiplantae</taxon>
        <taxon>Streptophyta</taxon>
        <taxon>Embryophyta</taxon>
        <taxon>Tracheophyta</taxon>
        <taxon>Spermatophyta</taxon>
        <taxon>Pinopsida</taxon>
        <taxon>Pinidae</taxon>
        <taxon>Conifers II</taxon>
        <taxon>Cupressales</taxon>
        <taxon>Taxaceae</taxon>
        <taxon>Taxus</taxon>
    </lineage>
</organism>
<name>A0AA38CTF7_TAXCH</name>
<evidence type="ECO:0000313" key="3">
    <source>
        <dbReference type="Proteomes" id="UP000824469"/>
    </source>
</evidence>
<accession>A0AA38CTF7</accession>
<dbReference type="Proteomes" id="UP000824469">
    <property type="component" value="Unassembled WGS sequence"/>
</dbReference>
<feature type="compositionally biased region" description="Acidic residues" evidence="1">
    <location>
        <begin position="46"/>
        <end position="58"/>
    </location>
</feature>
<evidence type="ECO:0000256" key="1">
    <source>
        <dbReference type="SAM" id="MobiDB-lite"/>
    </source>
</evidence>
<proteinExistence type="predicted"/>
<keyword evidence="3" id="KW-1185">Reference proteome</keyword>
<gene>
    <name evidence="2" type="ORF">KI387_013986</name>
</gene>
<dbReference type="EMBL" id="JAHRHJ020000009">
    <property type="protein sequence ID" value="KAH9302403.1"/>
    <property type="molecule type" value="Genomic_DNA"/>
</dbReference>
<feature type="region of interest" description="Disordered" evidence="1">
    <location>
        <begin position="19"/>
        <end position="73"/>
    </location>
</feature>
<reference evidence="2 3" key="1">
    <citation type="journal article" date="2021" name="Nat. Plants">
        <title>The Taxus genome provides insights into paclitaxel biosynthesis.</title>
        <authorList>
            <person name="Xiong X."/>
            <person name="Gou J."/>
            <person name="Liao Q."/>
            <person name="Li Y."/>
            <person name="Zhou Q."/>
            <person name="Bi G."/>
            <person name="Li C."/>
            <person name="Du R."/>
            <person name="Wang X."/>
            <person name="Sun T."/>
            <person name="Guo L."/>
            <person name="Liang H."/>
            <person name="Lu P."/>
            <person name="Wu Y."/>
            <person name="Zhang Z."/>
            <person name="Ro D.K."/>
            <person name="Shang Y."/>
            <person name="Huang S."/>
            <person name="Yan J."/>
        </authorList>
    </citation>
    <scope>NUCLEOTIDE SEQUENCE [LARGE SCALE GENOMIC DNA]</scope>
    <source>
        <strain evidence="2">Ta-2019</strain>
    </source>
</reference>
<dbReference type="AlphaFoldDB" id="A0AA38CTF7"/>
<feature type="non-terminal residue" evidence="2">
    <location>
        <position position="73"/>
    </location>
</feature>